<accession>A0ABR1XTR5</accession>
<dbReference type="InterPro" id="IPR036736">
    <property type="entry name" value="ACP-like_sf"/>
</dbReference>
<dbReference type="Pfam" id="PF13193">
    <property type="entry name" value="AMP-binding_C"/>
    <property type="match status" value="1"/>
</dbReference>
<evidence type="ECO:0000256" key="1">
    <source>
        <dbReference type="ARBA" id="ARBA00022450"/>
    </source>
</evidence>
<dbReference type="InterPro" id="IPR001242">
    <property type="entry name" value="Condensation_dom"/>
</dbReference>
<dbReference type="Gene3D" id="3.40.50.12780">
    <property type="entry name" value="N-terminal domain of ligase-like"/>
    <property type="match status" value="3"/>
</dbReference>
<evidence type="ECO:0000256" key="2">
    <source>
        <dbReference type="ARBA" id="ARBA00022553"/>
    </source>
</evidence>
<organism evidence="5 6">
    <name type="scientific">Phyllosticta citrichinensis</name>
    <dbReference type="NCBI Taxonomy" id="1130410"/>
    <lineage>
        <taxon>Eukaryota</taxon>
        <taxon>Fungi</taxon>
        <taxon>Dikarya</taxon>
        <taxon>Ascomycota</taxon>
        <taxon>Pezizomycotina</taxon>
        <taxon>Dothideomycetes</taxon>
        <taxon>Dothideomycetes incertae sedis</taxon>
        <taxon>Botryosphaeriales</taxon>
        <taxon>Phyllostictaceae</taxon>
        <taxon>Phyllosticta</taxon>
    </lineage>
</organism>
<keyword evidence="6" id="KW-1185">Reference proteome</keyword>
<name>A0ABR1XTR5_9PEZI</name>
<dbReference type="NCBIfam" id="NF003417">
    <property type="entry name" value="PRK04813.1"/>
    <property type="match status" value="3"/>
</dbReference>
<dbReference type="CDD" id="cd05918">
    <property type="entry name" value="A_NRPS_SidN3_like"/>
    <property type="match status" value="1"/>
</dbReference>
<dbReference type="SMART" id="SM00823">
    <property type="entry name" value="PKS_PP"/>
    <property type="match status" value="4"/>
</dbReference>
<dbReference type="EMBL" id="JBBWUH010000005">
    <property type="protein sequence ID" value="KAK8166635.1"/>
    <property type="molecule type" value="Genomic_DNA"/>
</dbReference>
<dbReference type="InterPro" id="IPR042099">
    <property type="entry name" value="ANL_N_sf"/>
</dbReference>
<feature type="domain" description="Carrier" evidence="4">
    <location>
        <begin position="797"/>
        <end position="874"/>
    </location>
</feature>
<keyword evidence="3" id="KW-0436">Ligase</keyword>
<dbReference type="InterPro" id="IPR006162">
    <property type="entry name" value="Ppantetheine_attach_site"/>
</dbReference>
<feature type="domain" description="Carrier" evidence="4">
    <location>
        <begin position="4103"/>
        <end position="4176"/>
    </location>
</feature>
<reference evidence="5 6" key="1">
    <citation type="journal article" date="2022" name="G3 (Bethesda)">
        <title>Enemy or ally: a genomic approach to elucidate the lifestyle of Phyllosticta citrichinaensis.</title>
        <authorList>
            <person name="Buijs V.A."/>
            <person name="Groenewald J.Z."/>
            <person name="Haridas S."/>
            <person name="LaButti K.M."/>
            <person name="Lipzen A."/>
            <person name="Martin F.M."/>
            <person name="Barry K."/>
            <person name="Grigoriev I.V."/>
            <person name="Crous P.W."/>
            <person name="Seidl M.F."/>
        </authorList>
    </citation>
    <scope>NUCLEOTIDE SEQUENCE [LARGE SCALE GENOMIC DNA]</scope>
    <source>
        <strain evidence="5 6">CBS 129764</strain>
    </source>
</reference>
<feature type="domain" description="Carrier" evidence="4">
    <location>
        <begin position="3005"/>
        <end position="3081"/>
    </location>
</feature>
<keyword evidence="1" id="KW-0596">Phosphopantetheine</keyword>
<keyword evidence="2" id="KW-0597">Phosphoprotein</keyword>
<dbReference type="PANTHER" id="PTHR45527">
    <property type="entry name" value="NONRIBOSOMAL PEPTIDE SYNTHETASE"/>
    <property type="match status" value="1"/>
</dbReference>
<comment type="caution">
    <text evidence="5">The sequence shown here is derived from an EMBL/GenBank/DDBJ whole genome shotgun (WGS) entry which is preliminary data.</text>
</comment>
<dbReference type="InterPro" id="IPR023213">
    <property type="entry name" value="CAT-like_dom_sf"/>
</dbReference>
<dbReference type="Gene3D" id="1.10.1200.10">
    <property type="entry name" value="ACP-like"/>
    <property type="match status" value="4"/>
</dbReference>
<protein>
    <submittedName>
        <fullName evidence="5">BcNRPS3, nonribosomal peptide synthetase</fullName>
    </submittedName>
</protein>
<dbReference type="InterPro" id="IPR020845">
    <property type="entry name" value="AMP-binding_CS"/>
</dbReference>
<evidence type="ECO:0000259" key="4">
    <source>
        <dbReference type="PROSITE" id="PS50075"/>
    </source>
</evidence>
<evidence type="ECO:0000256" key="3">
    <source>
        <dbReference type="ARBA" id="ARBA00022598"/>
    </source>
</evidence>
<dbReference type="Pfam" id="PF00550">
    <property type="entry name" value="PP-binding"/>
    <property type="match status" value="5"/>
</dbReference>
<dbReference type="Proteomes" id="UP001456524">
    <property type="component" value="Unassembled WGS sequence"/>
</dbReference>
<dbReference type="Pfam" id="PF00501">
    <property type="entry name" value="AMP-binding"/>
    <property type="match status" value="3"/>
</dbReference>
<proteinExistence type="predicted"/>
<dbReference type="Gene3D" id="3.30.559.10">
    <property type="entry name" value="Chloramphenicol acetyltransferase-like domain"/>
    <property type="match status" value="5"/>
</dbReference>
<dbReference type="Gene3D" id="3.30.300.30">
    <property type="match status" value="3"/>
</dbReference>
<dbReference type="InterPro" id="IPR020806">
    <property type="entry name" value="PKS_PP-bd"/>
</dbReference>
<dbReference type="SUPFAM" id="SSF52777">
    <property type="entry name" value="CoA-dependent acyltransferases"/>
    <property type="match status" value="10"/>
</dbReference>
<dbReference type="InterPro" id="IPR045851">
    <property type="entry name" value="AMP-bd_C_sf"/>
</dbReference>
<dbReference type="PROSITE" id="PS50075">
    <property type="entry name" value="CARRIER"/>
    <property type="match status" value="5"/>
</dbReference>
<dbReference type="InterPro" id="IPR000873">
    <property type="entry name" value="AMP-dep_synth/lig_dom"/>
</dbReference>
<feature type="domain" description="Carrier" evidence="4">
    <location>
        <begin position="3555"/>
        <end position="3628"/>
    </location>
</feature>
<dbReference type="SUPFAM" id="SSF56801">
    <property type="entry name" value="Acetyl-CoA synthetase-like"/>
    <property type="match status" value="3"/>
</dbReference>
<dbReference type="Gene3D" id="3.30.559.30">
    <property type="entry name" value="Nonribosomal peptide synthetase, condensation domain"/>
    <property type="match status" value="5"/>
</dbReference>
<gene>
    <name evidence="5" type="ORF">IWX90DRAFT_486522</name>
</gene>
<dbReference type="PANTHER" id="PTHR45527:SF2">
    <property type="entry name" value="FERRICROCIN SYNTHETASE (NONRIBOSOMAL PEPTIDE SIDEROPHORE SYNTHASE ) (EUROFUNG)"/>
    <property type="match status" value="1"/>
</dbReference>
<feature type="domain" description="Carrier" evidence="4">
    <location>
        <begin position="1902"/>
        <end position="1978"/>
    </location>
</feature>
<dbReference type="Pfam" id="PF00668">
    <property type="entry name" value="Condensation"/>
    <property type="match status" value="5"/>
</dbReference>
<evidence type="ECO:0000313" key="5">
    <source>
        <dbReference type="EMBL" id="KAK8166635.1"/>
    </source>
</evidence>
<dbReference type="InterPro" id="IPR025110">
    <property type="entry name" value="AMP-bd_C"/>
</dbReference>
<evidence type="ECO:0000313" key="6">
    <source>
        <dbReference type="Proteomes" id="UP001456524"/>
    </source>
</evidence>
<dbReference type="PROSITE" id="PS00012">
    <property type="entry name" value="PHOSPHOPANTETHEINE"/>
    <property type="match status" value="1"/>
</dbReference>
<dbReference type="SUPFAM" id="SSF47336">
    <property type="entry name" value="ACP-like"/>
    <property type="match status" value="5"/>
</dbReference>
<dbReference type="CDD" id="cd19542">
    <property type="entry name" value="CT_NRPS-like"/>
    <property type="match status" value="1"/>
</dbReference>
<dbReference type="PROSITE" id="PS00455">
    <property type="entry name" value="AMP_BINDING"/>
    <property type="match status" value="3"/>
</dbReference>
<dbReference type="InterPro" id="IPR009081">
    <property type="entry name" value="PP-bd_ACP"/>
</dbReference>
<sequence>MSLSTTFPSLDTRYRQNQASLTQDVEASPSDASSVDLGSHAVVLPRGSTPLTPEAVLETFARLVANFTGEEEILFRYSLPTVDDSTEQTRHGLATAVLELSGDATVQCHPGQQYSHPGAQTDFSVEIFENGATSQSSATVCLPSYINEQDLTQMQPFSLRVWSGTDITTSIHYRRELMCSAIGQSVLSAFVELLRSESYVQTSTDFALALSRLNYPSLSRPPHIREDLTFNHYANGPSLLHKPFTRRAKDFPNRPALDFLKALPTGSSPGVHEVYTYEELDNLTNVLALHLRDVVSPRSDRQPVIPAIISSSVELYVSWLGTIKAGFAFCPVSPEAPIDQMEYVFQDVQASALLGRGNREETLQGELRGQYTWIDVTTLIADWHAVGKPATSSDLLPSIDENDLAYVMYTSGSTGRPKGVQVPHIAAACSIASHCLYFSWRATSNPSRWFQFAAPTFDPSVMEIFVTFSTGTTLCSAERQISLTDPDSTITELGATIMMATPSMAAILNPTKIPTLKDLWVMGEAVNRRVIENFSSDSAPYIERQGTSTRPEKEGLSNYYGPTEGAINCTVVSDFSVHDRGSIIGKPLPTCSMLIIEPSKSEPVLVPVGFPGELVIGGPQVSRGYLNRPEETAKAFVEDSPYGRLYRTGDRARIVQDQNGCFTIEYLGRLTTDQVKLSGRRVELGDIEAVVEKVEGVKEAVVVAHKPVGGGHGSEQVVACILPYDGVDQDALVQEARAAADKWLQPHMRPRKCFFLDHMPRSRSGKIDRKVVGKVVQELWSEDAAPTSGESDDTGVEVNKEIQAAVLDAAAAVADVPASSIPLNAELLSFGFDSLRAMRFLQLAREASLTGLTVSDVVTCRTFRDLILKYMASAKPSDASNQSAVNSWNSTVEAFRQKHGEAAASVIGVPTDAIEKVLPTTSTQSGMIASFLRSFSDSSKGARRHYINHSVYEIAPGVDVNAVTEAWLRALHPGQAFRTVFVPVDDDLAPFAQLILKETCSKGHLQLRSYGSSETSDEEFPSLVNKALEDAESSIELERPPLNLAIVQSNARAAVVLSLFHAIFDGGSLQLLVQDVEDQFHGKEPARRTQIDSAVETHFRADREKAKEFWLNQLEDCAPTTFPQLSRRQPNFLPKGPQVATVLAQTSMTDLLSASKAAHVSSLAILQAAWSVVLFAYTGSKADVIFGSVISDRYGQDTADCMGPTFVTVPIRVSASTEDPLSVSTRDVAQRLTAQNTQALQHLHTPLSSIVTSEGRLHYDTLIAFQSFAGGQQGSSLWSSIEYPPMGNDFAVMLEIWPTETGRLLLKATYENKHLDDLAANTMLRQLDNAIQYIMEHPDQPFLDARFASKPELLSSYPEEVSAEPEPSLLLHAPFENLAVSKPDDSALEFYHDLEGMKTKLSFSELNSRADALAKYLVCHLGPLTDRVVPICMEKCPELYIALLGILKAGGAWCPIHPEFPPRRQHDLIARTDASLLIVAHATRDIDSAAIPEGVSTLDVSAPLESIPQISLPIPQPSNLAYLIFTSGTTGAPKGVPISHAAAASAMRSLCKVIPSSTKSGVVRGLQFSQYTFDVFVEDLFETWGMGGTIVSAPKQLLLGSFVQLANLSEATHSHLTPAFASAISRKDLKTMEVVTMIGEKLNQPVADDWGTDMRAYNTYGPAEAAVVSTVEQFGPDDYKLVKSSNVGVPLETLGAYVLQNGRPIIRNGIGELALSGIQLSQGYWKDAEKSRERFIFCEALGRTVYLTGDLVRQLGDGSIEFVGRDDDLVKIAGQRVELSEIAYWLRGTHAGVQQVEVLYLESKKRSGKMVVAFLAVPAFTGDAEVATAPATTPEAAQLVDVVLQAGQRVLPPHMIPELFITLPLIPRTPSAKVDRHALKAIFLEHEEKHVEEVAESDEDDDEWRQANATLVDIIASATGAKINAIRANSTLSQLGIDSIGAIRLAAKLNSGLFALSVLDVLRCRTVADITKFAGSKQKKVILQQEMSTCHELWFEPVKERLGHDRFQVIPASILQESLLGESMQNPESYWSNHIFKLDSSVDLDDLYDAWLSLAQETEALRAGFVPVAAVRKPENASVDSIFLQIVYDKEKVKWNVRAASQSDVTQVSKEISLDIAQKHQASFFQNPPWAVSVLDHGAEKTMILTIHHSLHDGPSLDAIFLELANKYHGATSKPRCQLLKALLISRVETNARDNEVYWEKELEGLTSDIHENLLPKSPSDATNSTMRTQETHLSMSKTQLQDATRKLGATSIAAVLRAAFGSNLAEFSESQDIVFGEVLSDRIVDSRLESAIAPLISVVPVPFRTKTTSRELVADQSRVSQGTWEHRHIRPGTVRRVLNRSMDQSLYPAMFVFHPEGEATAGSDSLPWTKAEDAVLRVEHAMAFNIWEEGEVLKLEFAVADYVMGPEHQALFARQIDALLLAMAEHPDSPVADLTNFFPDELKSISPARPDTKCPADYDPTFWVEHWAQTHPDWRAVEIATQTWPEAITSSWDYRTLNDYANRVAAFIAKYATTDGSVAICLPRTLEAYGTILGTFKSGKAYLPIEEALPHERKAFLVQDSNANILFTTEDLIEPSPELDACKIVNINDPVYQSELQGFTEFPTITYDPHANGYILYTSGSTGKPKGVLVSRQNLASFLEGMSELICDAQPVTPKLGGKGKYLNLASRAFDVHVLEMFMPWRHGMSIATAKRTMLLDDLFAALKNMQVTHASFVPSLLDQTGITPEDVPDLVFLTVGGEKMTEKSRKLWGGHDRVKLVNAYGPTEVTIGCTMARVTPQSDSRNIGYPIGDCVGHVLRIGRDSYVKKSMGGELCFTGSFVANGYLNRPDAKGFVDDFHGERMYRTGDIVRILPDNSIEFLGRKDDQVKIRGQRVELGEIAEGVRVSSSEPINAAALVLKHKDLNRQQLVAFVAYKSDKKDKKAECVFVEDKYDEINVTLRPQCQKILPVFMVPDVIVPVSTIPLTATSAKADVKLLSGLFSAIPISRLMSGANKTNSNASAASNRPLNEEEQVIADVVKEVIQDEGKEIRPDMSIFEFGIDSLSAISLFMKLRDVGYVCSVANVLTHPMIEQLAQLPRNDKTASGVSAAEQVQKDLEKMDAELRSSADLPVPSEQVAAVRPCLPLQEIMVARSVDTGDDAKSYYVNHVLLKTAAGVDMSRFCQAWKATVAENEILRTTFWFAGDNFKQVVLHPEAAQIQWASVNADVIKQKYPQISKDIAQNIATKPPVRFTFAVSDGGQRTALLLSIHHSLYDGESLGLLFEEIHQRYHGEASGPRPSPGALVEHILSVDKDAAKKYWTNLLNGWERTRLVASAGNVDQSQVSLKESTLNSSLSAVEAAASRQKLTVAAVMEAAFGIALAQMLGYNDIIFGAVLSGRSVPVKDVSRILAPCITTIPQRVNLTKFGQTLHDVFATFQKLSYESLDYQHTSARDIQMWTGADRPLYDSLFSFTKVPEETPESQLWKEVESEMPTDWSLALEVESLDKTDQLKLTVNCTAAFGDDARAGELLERVEMLVDVVLNGEPLALEELGISVEESDVAVVAKAPVWDESTWSAEEQELRSLVSDFAQVPAEQVGKNTSFLHIGIDSITAIRFARTLREHGYNVSSADVMRNSCVGALAHNFATSKAKDEQSEKTRQDSVIAFVEPELQVPLSVSPGEKIETVYKCTPLQVGMITQTLGLDPRLYVHHHLLRISPDVDMGKFRDAWNTTVHQLDVLRTSFHRHGSEWVAVVHADRLPVWSDVGASSVEAALEKLREVMKFTNASHFNTPPVKATMISSGSDKVFSISMHHGLYDGLSIPILFQQLTDNYFGRPVPDATPFYKAAKMMTNNQQAAVDFWSKRLEGYQSIQVPLTQEESTSTQMSIASITAISNLAAVQEKGFSPQTVAMLAFAKSLSCLVQRRDVAFGMVLAGRNLQLDNPDTIIGPTFNTVPYRVRLSNPLSSNQAVIQQLQQQMVDGIEFQHASFADIQNRWRQGQAGASAGSAVLTDSIFVFQKIDAGAFENSQSIWKPYETEEDFITSEYAMNFEVEQHSNELIARAYSKLGKERLDAFLAGFQEAVQDIIENPERYVTAHPAELRSLPLKSEAAEAEVITWDDPAVQRYGETIRSAMATVVNLPVEKIEPSTNIFSIGLDSIAAIQVASICRKAGVRVGVATIIQGVTLGGICRSLAEQDSEPVVQIKELPPVLSPVEETSALAKLSIDKEHVEDILPLLAGQDYHMASWLQSGRTLYEPTWAFKAKAPLDIARLSMAWNALQERHSIMRTAFVATGANQSVQVVLKPSEIDDTTFTVVWSNKPLEQVVKTCVRKTFHAPSNLYRPPVRLQLVRAPEDDALLITMHHTTYDAWTMSRLVSDLLALYAKKSLPAIPSFSSFVNFNRKAMAAVDERAFWQQHLSACSPTILPSSGAGAELEDPASRKQTFAMTSSSRFDLAAAEAKCRNHGRQLHTLVLLAFARTLSQITSTGSPTFGFFQTGRSASFEDMESVSGPTVNLLPLGLREVRSRPLNEVAQDLMDKLGARIPYEHSRLRDVAGWVGDDGKVPFNASLNLLWHDDVMKSEYAEGMVDIYSIGVPTDFSSERVIPGETSVDALSYEWIQRDQLFVDVGPDRVANGVRFGVRADAKLMGEDGVKAILGVFEDQIAQVVDELAA</sequence>